<reference evidence="11 12" key="1">
    <citation type="submission" date="2014-04" db="EMBL/GenBank/DDBJ databases">
        <title>Evolutionary Origins and Diversification of the Mycorrhizal Mutualists.</title>
        <authorList>
            <consortium name="DOE Joint Genome Institute"/>
            <consortium name="Mycorrhizal Genomics Consortium"/>
            <person name="Kohler A."/>
            <person name="Kuo A."/>
            <person name="Nagy L.G."/>
            <person name="Floudas D."/>
            <person name="Copeland A."/>
            <person name="Barry K.W."/>
            <person name="Cichocki N."/>
            <person name="Veneault-Fourrey C."/>
            <person name="LaButti K."/>
            <person name="Lindquist E.A."/>
            <person name="Lipzen A."/>
            <person name="Lundell T."/>
            <person name="Morin E."/>
            <person name="Murat C."/>
            <person name="Riley R."/>
            <person name="Ohm R."/>
            <person name="Sun H."/>
            <person name="Tunlid A."/>
            <person name="Henrissat B."/>
            <person name="Grigoriev I.V."/>
            <person name="Hibbett D.S."/>
            <person name="Martin F."/>
        </authorList>
    </citation>
    <scope>NUCLEOTIDE SEQUENCE [LARGE SCALE GENOMIC DNA]</scope>
    <source>
        <strain evidence="11 12">Koide BX008</strain>
    </source>
</reference>
<feature type="transmembrane region" description="Helical" evidence="10">
    <location>
        <begin position="14"/>
        <end position="35"/>
    </location>
</feature>
<dbReference type="InterPro" id="IPR019540">
    <property type="entry name" value="PtdIno-glycan_biosynth_class_S"/>
</dbReference>
<dbReference type="GO" id="GO:0006506">
    <property type="term" value="P:GPI anchor biosynthetic process"/>
    <property type="evidence" value="ECO:0007669"/>
    <property type="project" value="UniProtKB-UniPathway"/>
</dbReference>
<evidence type="ECO:0000256" key="5">
    <source>
        <dbReference type="ARBA" id="ARBA00022692"/>
    </source>
</evidence>
<feature type="transmembrane region" description="Helical" evidence="10">
    <location>
        <begin position="432"/>
        <end position="451"/>
    </location>
</feature>
<evidence type="ECO:0000256" key="1">
    <source>
        <dbReference type="ARBA" id="ARBA00004477"/>
    </source>
</evidence>
<dbReference type="GO" id="GO:0042765">
    <property type="term" value="C:GPI-anchor transamidase complex"/>
    <property type="evidence" value="ECO:0007669"/>
    <property type="project" value="InterPro"/>
</dbReference>
<evidence type="ECO:0000256" key="3">
    <source>
        <dbReference type="ARBA" id="ARBA00005316"/>
    </source>
</evidence>
<evidence type="ECO:0000256" key="7">
    <source>
        <dbReference type="ARBA" id="ARBA00022989"/>
    </source>
</evidence>
<keyword evidence="9" id="KW-0325">Glycoprotein</keyword>
<keyword evidence="7 10" id="KW-1133">Transmembrane helix</keyword>
<keyword evidence="4" id="KW-0337">GPI-anchor biosynthesis</keyword>
<dbReference type="Proteomes" id="UP000054549">
    <property type="component" value="Unassembled WGS sequence"/>
</dbReference>
<dbReference type="OrthoDB" id="28748at2759"/>
<dbReference type="UniPathway" id="UPA00196"/>
<protein>
    <recommendedName>
        <fullName evidence="13">GPI transamidase component PIG-S</fullName>
    </recommendedName>
</protein>
<evidence type="ECO:0000256" key="10">
    <source>
        <dbReference type="SAM" id="Phobius"/>
    </source>
</evidence>
<evidence type="ECO:0000256" key="8">
    <source>
        <dbReference type="ARBA" id="ARBA00023136"/>
    </source>
</evidence>
<dbReference type="PANTHER" id="PTHR21072">
    <property type="entry name" value="GPI TRANSAMIDASE COMPONENT PIG-S"/>
    <property type="match status" value="1"/>
</dbReference>
<dbReference type="AlphaFoldDB" id="A0A0C2WUI5"/>
<organism evidence="11 12">
    <name type="scientific">Amanita muscaria (strain Koide BX008)</name>
    <dbReference type="NCBI Taxonomy" id="946122"/>
    <lineage>
        <taxon>Eukaryota</taxon>
        <taxon>Fungi</taxon>
        <taxon>Dikarya</taxon>
        <taxon>Basidiomycota</taxon>
        <taxon>Agaricomycotina</taxon>
        <taxon>Agaricomycetes</taxon>
        <taxon>Agaricomycetidae</taxon>
        <taxon>Agaricales</taxon>
        <taxon>Pluteineae</taxon>
        <taxon>Amanitaceae</taxon>
        <taxon>Amanita</taxon>
    </lineage>
</organism>
<keyword evidence="6" id="KW-0256">Endoplasmic reticulum</keyword>
<dbReference type="PANTHER" id="PTHR21072:SF13">
    <property type="entry name" value="GPI TRANSAMIDASE COMPONENT PIG-S"/>
    <property type="match status" value="1"/>
</dbReference>
<comment type="pathway">
    <text evidence="2">Glycolipid biosynthesis; glycosylphosphatidylinositol-anchor biosynthesis.</text>
</comment>
<name>A0A0C2WUI5_AMAMK</name>
<accession>A0A0C2WUI5</accession>
<keyword evidence="12" id="KW-1185">Reference proteome</keyword>
<dbReference type="STRING" id="946122.A0A0C2WUI5"/>
<gene>
    <name evidence="11" type="ORF">M378DRAFT_162074</name>
</gene>
<dbReference type="InParanoid" id="A0A0C2WUI5"/>
<dbReference type="GO" id="GO:0016255">
    <property type="term" value="P:attachment of GPI anchor to protein"/>
    <property type="evidence" value="ECO:0007669"/>
    <property type="project" value="InterPro"/>
</dbReference>
<keyword evidence="8 10" id="KW-0472">Membrane</keyword>
<comment type="similarity">
    <text evidence="3">Belongs to the PIGS family.</text>
</comment>
<dbReference type="Pfam" id="PF10510">
    <property type="entry name" value="PIG-S"/>
    <property type="match status" value="2"/>
</dbReference>
<evidence type="ECO:0000256" key="4">
    <source>
        <dbReference type="ARBA" id="ARBA00022502"/>
    </source>
</evidence>
<evidence type="ECO:0008006" key="13">
    <source>
        <dbReference type="Google" id="ProtNLM"/>
    </source>
</evidence>
<sequence length="463" mass="51744">MTTEPASVFHQKDALRRSIIASYWFVVFLALPLWWNTTSIHRLALPVLRVHSHAQHHVRLPVHIRLTSNVSSAHLKSLVDAGLDVQIHSDEEGLGTESTYTIIDSPRSFVDGRTLHYPANHHHLSDVLSSLLAPVSSSRDIEYSPRYRLAFSLLNEDAAAGGAIVGWDISRAIQKYFSPISKQLAVLHNFTIESQVQFHAPLAFKPTQLQDGTFGLTQEQLTLFVNSAEWSLSSSASNDPVLHFILFVPSINQSPLRILSSNSSSSSTTFLLPQWGTILIYNPPPLHDTSQPTQLLLSDLDPIFQSFADQLLALLGVPALPFSPANPPNAILTDWQLDALMRRRTLENAQKAKDTLQSIVNLVDEIQNMPVEKDVRDDVVNALNELDEMYTSSHQSLTRTLQHSARALTLASRAFFNPSMLALLYFPAEHKYAVYTPLFASAMIPMVVTVLREVKAWRTERAH</sequence>
<evidence type="ECO:0000256" key="6">
    <source>
        <dbReference type="ARBA" id="ARBA00022824"/>
    </source>
</evidence>
<dbReference type="HOGENOM" id="CLU_010026_3_1_1"/>
<dbReference type="FunCoup" id="A0A0C2WUI5">
    <property type="interactions" value="599"/>
</dbReference>
<evidence type="ECO:0000256" key="2">
    <source>
        <dbReference type="ARBA" id="ARBA00004687"/>
    </source>
</evidence>
<evidence type="ECO:0000313" key="11">
    <source>
        <dbReference type="EMBL" id="KIL65447.1"/>
    </source>
</evidence>
<comment type="subcellular location">
    <subcellularLocation>
        <location evidence="1">Endoplasmic reticulum membrane</location>
        <topology evidence="1">Multi-pass membrane protein</topology>
    </subcellularLocation>
</comment>
<keyword evidence="5 10" id="KW-0812">Transmembrane</keyword>
<proteinExistence type="inferred from homology"/>
<evidence type="ECO:0000313" key="12">
    <source>
        <dbReference type="Proteomes" id="UP000054549"/>
    </source>
</evidence>
<dbReference type="EMBL" id="KN818242">
    <property type="protein sequence ID" value="KIL65447.1"/>
    <property type="molecule type" value="Genomic_DNA"/>
</dbReference>
<evidence type="ECO:0000256" key="9">
    <source>
        <dbReference type="ARBA" id="ARBA00023180"/>
    </source>
</evidence>